<keyword evidence="3" id="KW-1185">Reference proteome</keyword>
<dbReference type="RefSeq" id="WP_348718934.1">
    <property type="nucleotide sequence ID" value="NZ_CAXJIO010000017.1"/>
</dbReference>
<dbReference type="EMBL" id="CAXJIO010000017">
    <property type="protein sequence ID" value="CAL2104479.1"/>
    <property type="molecule type" value="Genomic_DNA"/>
</dbReference>
<reference evidence="2 3" key="1">
    <citation type="submission" date="2024-05" db="EMBL/GenBank/DDBJ databases">
        <authorList>
            <person name="Duchaud E."/>
        </authorList>
    </citation>
    <scope>NUCLEOTIDE SEQUENCE [LARGE SCALE GENOMIC DNA]</scope>
    <source>
        <strain evidence="2">Ena-SAMPLE-TAB-13-05-2024-13:56:06:370-140308</strain>
    </source>
</reference>
<gene>
    <name evidence="2" type="ORF">T190423A01A_80016</name>
</gene>
<dbReference type="SUPFAM" id="SSF49464">
    <property type="entry name" value="Carboxypeptidase regulatory domain-like"/>
    <property type="match status" value="1"/>
</dbReference>
<evidence type="ECO:0000313" key="2">
    <source>
        <dbReference type="EMBL" id="CAL2104479.1"/>
    </source>
</evidence>
<evidence type="ECO:0000313" key="3">
    <source>
        <dbReference type="Proteomes" id="UP001497527"/>
    </source>
</evidence>
<keyword evidence="1" id="KW-0472">Membrane</keyword>
<keyword evidence="1" id="KW-1133">Transmembrane helix</keyword>
<comment type="caution">
    <text evidence="2">The sequence shown here is derived from an EMBL/GenBank/DDBJ whole genome shotgun (WGS) entry which is preliminary data.</text>
</comment>
<keyword evidence="1" id="KW-0812">Transmembrane</keyword>
<proteinExistence type="predicted"/>
<sequence>MSVLRSYRSRIVDDTNMGLPDVHIKNLAMHSGTTTNIDGYFNILANESDILEISHVSIKNFTIQAKDLRNTLTTSFGETLDEVVIALPKKNKSWLGWLAAGVLGVGLLVAFSSSEEEKEVKRVVL</sequence>
<dbReference type="InterPro" id="IPR008969">
    <property type="entry name" value="CarboxyPept-like_regulatory"/>
</dbReference>
<organism evidence="2 3">
    <name type="scientific">Tenacibaculum polynesiense</name>
    <dbReference type="NCBI Taxonomy" id="3137857"/>
    <lineage>
        <taxon>Bacteria</taxon>
        <taxon>Pseudomonadati</taxon>
        <taxon>Bacteroidota</taxon>
        <taxon>Flavobacteriia</taxon>
        <taxon>Flavobacteriales</taxon>
        <taxon>Flavobacteriaceae</taxon>
        <taxon>Tenacibaculum</taxon>
    </lineage>
</organism>
<protein>
    <submittedName>
        <fullName evidence="2">Uncharacterized protein</fullName>
    </submittedName>
</protein>
<feature type="transmembrane region" description="Helical" evidence="1">
    <location>
        <begin position="94"/>
        <end position="113"/>
    </location>
</feature>
<accession>A0ABP1F708</accession>
<name>A0ABP1F708_9FLAO</name>
<evidence type="ECO:0000256" key="1">
    <source>
        <dbReference type="SAM" id="Phobius"/>
    </source>
</evidence>
<dbReference type="Proteomes" id="UP001497527">
    <property type="component" value="Unassembled WGS sequence"/>
</dbReference>